<organism evidence="9 10">
    <name type="scientific">Eruca vesicaria subsp. sativa</name>
    <name type="common">Garden rocket</name>
    <name type="synonym">Eruca sativa</name>
    <dbReference type="NCBI Taxonomy" id="29727"/>
    <lineage>
        <taxon>Eukaryota</taxon>
        <taxon>Viridiplantae</taxon>
        <taxon>Streptophyta</taxon>
        <taxon>Embryophyta</taxon>
        <taxon>Tracheophyta</taxon>
        <taxon>Spermatophyta</taxon>
        <taxon>Magnoliopsida</taxon>
        <taxon>eudicotyledons</taxon>
        <taxon>Gunneridae</taxon>
        <taxon>Pentapetalae</taxon>
        <taxon>rosids</taxon>
        <taxon>malvids</taxon>
        <taxon>Brassicales</taxon>
        <taxon>Brassicaceae</taxon>
        <taxon>Brassiceae</taxon>
        <taxon>Eruca</taxon>
    </lineage>
</organism>
<evidence type="ECO:0000313" key="10">
    <source>
        <dbReference type="Proteomes" id="UP001642260"/>
    </source>
</evidence>
<keyword evidence="10" id="KW-1185">Reference proteome</keyword>
<dbReference type="GO" id="GO:0008270">
    <property type="term" value="F:zinc ion binding"/>
    <property type="evidence" value="ECO:0007669"/>
    <property type="project" value="UniProtKB-KW"/>
</dbReference>
<dbReference type="PANTHER" id="PTHR22597">
    <property type="entry name" value="POLYCOMB GROUP PROTEIN"/>
    <property type="match status" value="1"/>
</dbReference>
<accession>A0ABC8LL87</accession>
<evidence type="ECO:0000259" key="8">
    <source>
        <dbReference type="Pfam" id="PF09733"/>
    </source>
</evidence>
<feature type="compositionally biased region" description="Low complexity" evidence="7">
    <location>
        <begin position="151"/>
        <end position="162"/>
    </location>
</feature>
<dbReference type="Proteomes" id="UP001642260">
    <property type="component" value="Unassembled WGS sequence"/>
</dbReference>
<dbReference type="EMBL" id="CAKOAT010610710">
    <property type="protein sequence ID" value="CAH8384292.1"/>
    <property type="molecule type" value="Genomic_DNA"/>
</dbReference>
<evidence type="ECO:0000256" key="7">
    <source>
        <dbReference type="SAM" id="MobiDB-lite"/>
    </source>
</evidence>
<keyword evidence="2" id="KW-0479">Metal-binding</keyword>
<evidence type="ECO:0000256" key="6">
    <source>
        <dbReference type="ARBA" id="ARBA00023163"/>
    </source>
</evidence>
<gene>
    <name evidence="9" type="ORF">ERUC_LOCUS36775</name>
</gene>
<keyword evidence="5" id="KW-0805">Transcription regulation</keyword>
<feature type="domain" description="Polycomb protein VEFS-Box" evidence="8">
    <location>
        <begin position="1"/>
        <end position="101"/>
    </location>
</feature>
<keyword evidence="4" id="KW-0862">Zinc</keyword>
<keyword evidence="3" id="KW-0863">Zinc-finger</keyword>
<comment type="similarity">
    <text evidence="1">Belongs to the VEFS (VRN2-EMF2-FIS2-SU(Z)12) family.</text>
</comment>
<dbReference type="InterPro" id="IPR019135">
    <property type="entry name" value="Polycomb_protein_VEFS-Box"/>
</dbReference>
<reference evidence="9 10" key="1">
    <citation type="submission" date="2022-03" db="EMBL/GenBank/DDBJ databases">
        <authorList>
            <person name="Macdonald S."/>
            <person name="Ahmed S."/>
            <person name="Newling K."/>
        </authorList>
    </citation>
    <scope>NUCLEOTIDE SEQUENCE [LARGE SCALE GENOMIC DNA]</scope>
</reference>
<dbReference type="GO" id="GO:0005634">
    <property type="term" value="C:nucleus"/>
    <property type="evidence" value="ECO:0007669"/>
    <property type="project" value="UniProtKB-ARBA"/>
</dbReference>
<proteinExistence type="inferred from homology"/>
<keyword evidence="6" id="KW-0804">Transcription</keyword>
<sequence>MTLEEVLSDADSKIEDEDLKDEQERIKLDRLDVSDEEKRFMWLCNTYVRRKSEFTDEHVPLACEEFVKLHAKELILPKFICQWIEFTITLWNYGLICAKTMDKCSIILQNAREEEEEAAAAAKEEPSAEAAEAAASTSMGTIRRHKKKQEAASNSKANANGNDCDCVS</sequence>
<evidence type="ECO:0000256" key="4">
    <source>
        <dbReference type="ARBA" id="ARBA00022833"/>
    </source>
</evidence>
<dbReference type="AlphaFoldDB" id="A0ABC8LL87"/>
<dbReference type="CDD" id="cd21553">
    <property type="entry name" value="VEFS-box_EMF2-like"/>
    <property type="match status" value="1"/>
</dbReference>
<evidence type="ECO:0000256" key="2">
    <source>
        <dbReference type="ARBA" id="ARBA00022723"/>
    </source>
</evidence>
<dbReference type="Pfam" id="PF09733">
    <property type="entry name" value="VEFS-Box"/>
    <property type="match status" value="1"/>
</dbReference>
<evidence type="ECO:0000313" key="9">
    <source>
        <dbReference type="EMBL" id="CAH8384292.1"/>
    </source>
</evidence>
<evidence type="ECO:0000256" key="5">
    <source>
        <dbReference type="ARBA" id="ARBA00023015"/>
    </source>
</evidence>
<protein>
    <recommendedName>
        <fullName evidence="8">Polycomb protein VEFS-Box domain-containing protein</fullName>
    </recommendedName>
</protein>
<dbReference type="PANTHER" id="PTHR22597:SF24">
    <property type="entry name" value="POLYCOMB GROUP PROTEIN FERTILIZATION-INDEPENDENT SEED 2"/>
    <property type="match status" value="1"/>
</dbReference>
<evidence type="ECO:0000256" key="1">
    <source>
        <dbReference type="ARBA" id="ARBA00007416"/>
    </source>
</evidence>
<comment type="caution">
    <text evidence="9">The sequence shown here is derived from an EMBL/GenBank/DDBJ whole genome shotgun (WGS) entry which is preliminary data.</text>
</comment>
<name>A0ABC8LL87_ERUVS</name>
<feature type="region of interest" description="Disordered" evidence="7">
    <location>
        <begin position="117"/>
        <end position="168"/>
    </location>
</feature>
<evidence type="ECO:0000256" key="3">
    <source>
        <dbReference type="ARBA" id="ARBA00022771"/>
    </source>
</evidence>